<feature type="region of interest" description="Disordered" evidence="7">
    <location>
        <begin position="1"/>
        <end position="53"/>
    </location>
</feature>
<evidence type="ECO:0000256" key="8">
    <source>
        <dbReference type="SAM" id="Phobius"/>
    </source>
</evidence>
<keyword evidence="4 8" id="KW-1133">Transmembrane helix</keyword>
<protein>
    <recommendedName>
        <fullName evidence="9">Cyclic nucleotide-binding domain-containing protein</fullName>
    </recommendedName>
</protein>
<feature type="compositionally biased region" description="Basic and acidic residues" evidence="7">
    <location>
        <begin position="20"/>
        <end position="36"/>
    </location>
</feature>
<evidence type="ECO:0000256" key="5">
    <source>
        <dbReference type="ARBA" id="ARBA00023065"/>
    </source>
</evidence>
<evidence type="ECO:0000313" key="10">
    <source>
        <dbReference type="EMBL" id="CAD8673974.1"/>
    </source>
</evidence>
<accession>A0A7S0WMT8</accession>
<dbReference type="SUPFAM" id="SSF51206">
    <property type="entry name" value="cAMP-binding domain-like"/>
    <property type="match status" value="1"/>
</dbReference>
<dbReference type="PROSITE" id="PS50042">
    <property type="entry name" value="CNMP_BINDING_3"/>
    <property type="match status" value="1"/>
</dbReference>
<dbReference type="Gene3D" id="2.60.120.10">
    <property type="entry name" value="Jelly Rolls"/>
    <property type="match status" value="1"/>
</dbReference>
<evidence type="ECO:0000259" key="9">
    <source>
        <dbReference type="PROSITE" id="PS50042"/>
    </source>
</evidence>
<dbReference type="AlphaFoldDB" id="A0A7S0WMT8"/>
<sequence length="918" mass="102484">MAVGSKKMFNAIDRSNSSRRSKETPKDSPRSPRESRMSNIGEMGFDDSTANGADELPSYEYDAKRAAVSFKERLDSVHDGIFSVVLPTSAFSQNWDIVMTFLLTYVAIVTPFDTSFLTPSVDGLFFVNRWMDMMFLYDMILQFNTAFPNEFGELEKSRPRIAQSYLSGWFPIDFISLLPYDLFSVLGEADGPTSSLKGFRVLRVLRLIKMLRLLRANRVLEHFETNKPINYSRMQLYSFIVALLLLIHWLACGWYLVLDLEEAEECIPYYHSSMFPENDPVCCFNWLDCYYGASYSDGLTTARKYMLAVVWSVGQVLTVGSEIHSMTDTERVYEVFTEMLCGLVYAYLLGAICSIFTSMSKQQTMFYEQMDQLNLFLHEKNVDITDPLLCAALRLFYRFAYRTMGSSHAMADILTTISPTLKGQIALAVHSKWMWKLPLFDNTDLSPQFFVSMALSLNTHLCAPMEVIIEPHHIADTLYVVEKGMILSKAPKPVKVNGDPFGEDAIAAWRNDMERGYQATSFTHGGYYSIPASTLMDLINRPQYKEEAALIRKRVTKQRGIYLVIYFAKQVHKSVKAGEEDFLVGAAELTQELSFVDKSAMAGILQIFARTYLKTYPQKLDDTNAIEEGIRSLLLFGKRSKRSFIGESDPLAGSPFSPTLPSVHSFKDSVLSFKTLLSHPVQTLEQHKECDADAEPRMYDAKSEVESSGAGSPARASADGEAGAGVGATPNGELKTPSQGVKTPSQGVAAVVTLKKLSEMWKQQAVISPPKTLNAATNVQQVFNVVSSDARVSELEEVLACAELEDLAVMLVEKHDLDRKTLLRLDVNQLQSCGIPMRKAFKLRESMDRQHGSEIALLTPGFGQPGRSSVSDPKLRTMIEAAARKAAEEVAREYLGGSAHQSSVGPSTRGPTGFNTHR</sequence>
<evidence type="ECO:0000256" key="4">
    <source>
        <dbReference type="ARBA" id="ARBA00022989"/>
    </source>
</evidence>
<dbReference type="GO" id="GO:0005249">
    <property type="term" value="F:voltage-gated potassium channel activity"/>
    <property type="evidence" value="ECO:0007669"/>
    <property type="project" value="TreeGrafter"/>
</dbReference>
<organism evidence="10">
    <name type="scientific">Pyramimonas obovata</name>
    <dbReference type="NCBI Taxonomy" id="1411642"/>
    <lineage>
        <taxon>Eukaryota</taxon>
        <taxon>Viridiplantae</taxon>
        <taxon>Chlorophyta</taxon>
        <taxon>Pyramimonadophyceae</taxon>
        <taxon>Pyramimonadales</taxon>
        <taxon>Pyramimonadaceae</taxon>
        <taxon>Pyramimonas</taxon>
        <taxon>Pyramimonas incertae sedis</taxon>
    </lineage>
</organism>
<feature type="region of interest" description="Disordered" evidence="7">
    <location>
        <begin position="896"/>
        <end position="918"/>
    </location>
</feature>
<dbReference type="SUPFAM" id="SSF81324">
    <property type="entry name" value="Voltage-gated potassium channels"/>
    <property type="match status" value="1"/>
</dbReference>
<proteinExistence type="predicted"/>
<dbReference type="InterPro" id="IPR005821">
    <property type="entry name" value="Ion_trans_dom"/>
</dbReference>
<evidence type="ECO:0000256" key="6">
    <source>
        <dbReference type="ARBA" id="ARBA00023136"/>
    </source>
</evidence>
<feature type="transmembrane region" description="Helical" evidence="8">
    <location>
        <begin position="236"/>
        <end position="257"/>
    </location>
</feature>
<dbReference type="InterPro" id="IPR050818">
    <property type="entry name" value="KCNH_animal-type"/>
</dbReference>
<feature type="region of interest" description="Disordered" evidence="7">
    <location>
        <begin position="688"/>
        <end position="743"/>
    </location>
</feature>
<feature type="compositionally biased region" description="Basic and acidic residues" evidence="7">
    <location>
        <begin position="688"/>
        <end position="705"/>
    </location>
</feature>
<dbReference type="PANTHER" id="PTHR10217:SF435">
    <property type="entry name" value="POTASSIUM VOLTAGE-GATED CHANNEL PROTEIN EAG"/>
    <property type="match status" value="1"/>
</dbReference>
<dbReference type="EMBL" id="HBFA01023633">
    <property type="protein sequence ID" value="CAD8673974.1"/>
    <property type="molecule type" value="Transcribed_RNA"/>
</dbReference>
<evidence type="ECO:0000256" key="3">
    <source>
        <dbReference type="ARBA" id="ARBA00022692"/>
    </source>
</evidence>
<dbReference type="Pfam" id="PF00520">
    <property type="entry name" value="Ion_trans"/>
    <property type="match status" value="1"/>
</dbReference>
<keyword evidence="3 8" id="KW-0812">Transmembrane</keyword>
<dbReference type="InterPro" id="IPR000595">
    <property type="entry name" value="cNMP-bd_dom"/>
</dbReference>
<feature type="compositionally biased region" description="Polar residues" evidence="7">
    <location>
        <begin position="899"/>
        <end position="918"/>
    </location>
</feature>
<gene>
    <name evidence="10" type="ORF">POBO1169_LOCUS12032</name>
</gene>
<dbReference type="InterPro" id="IPR014710">
    <property type="entry name" value="RmlC-like_jellyroll"/>
</dbReference>
<feature type="domain" description="Cyclic nucleotide-binding" evidence="9">
    <location>
        <begin position="439"/>
        <end position="539"/>
    </location>
</feature>
<feature type="compositionally biased region" description="Low complexity" evidence="7">
    <location>
        <begin position="707"/>
        <end position="720"/>
    </location>
</feature>
<dbReference type="InterPro" id="IPR018490">
    <property type="entry name" value="cNMP-bd_dom_sf"/>
</dbReference>
<comment type="subcellular location">
    <subcellularLocation>
        <location evidence="1">Membrane</location>
        <topology evidence="1">Multi-pass membrane protein</topology>
    </subcellularLocation>
</comment>
<name>A0A7S0WMT8_9CHLO</name>
<keyword evidence="6 8" id="KW-0472">Membrane</keyword>
<dbReference type="GO" id="GO:0042391">
    <property type="term" value="P:regulation of membrane potential"/>
    <property type="evidence" value="ECO:0007669"/>
    <property type="project" value="TreeGrafter"/>
</dbReference>
<keyword evidence="2" id="KW-0813">Transport</keyword>
<keyword evidence="5" id="KW-0406">Ion transport</keyword>
<evidence type="ECO:0000256" key="2">
    <source>
        <dbReference type="ARBA" id="ARBA00022448"/>
    </source>
</evidence>
<dbReference type="GO" id="GO:0005886">
    <property type="term" value="C:plasma membrane"/>
    <property type="evidence" value="ECO:0007669"/>
    <property type="project" value="TreeGrafter"/>
</dbReference>
<dbReference type="PANTHER" id="PTHR10217">
    <property type="entry name" value="VOLTAGE AND LIGAND GATED POTASSIUM CHANNEL"/>
    <property type="match status" value="1"/>
</dbReference>
<evidence type="ECO:0000256" key="1">
    <source>
        <dbReference type="ARBA" id="ARBA00004141"/>
    </source>
</evidence>
<dbReference type="Gene3D" id="1.10.287.70">
    <property type="match status" value="1"/>
</dbReference>
<evidence type="ECO:0000256" key="7">
    <source>
        <dbReference type="SAM" id="MobiDB-lite"/>
    </source>
</evidence>
<reference evidence="10" key="1">
    <citation type="submission" date="2021-01" db="EMBL/GenBank/DDBJ databases">
        <authorList>
            <person name="Corre E."/>
            <person name="Pelletier E."/>
            <person name="Niang G."/>
            <person name="Scheremetjew M."/>
            <person name="Finn R."/>
            <person name="Kale V."/>
            <person name="Holt S."/>
            <person name="Cochrane G."/>
            <person name="Meng A."/>
            <person name="Brown T."/>
            <person name="Cohen L."/>
        </authorList>
    </citation>
    <scope>NUCLEOTIDE SEQUENCE</scope>
    <source>
        <strain evidence="10">CCMP722</strain>
    </source>
</reference>